<feature type="domain" description="AB hydrolase-1" evidence="2">
    <location>
        <begin position="28"/>
        <end position="282"/>
    </location>
</feature>
<dbReference type="PRINTS" id="PR00111">
    <property type="entry name" value="ABHYDROLASE"/>
</dbReference>
<dbReference type="InterPro" id="IPR029058">
    <property type="entry name" value="AB_hydrolase_fold"/>
</dbReference>
<dbReference type="AlphaFoldDB" id="A0A926QGZ8"/>
<keyword evidence="1 3" id="KW-0378">Hydrolase</keyword>
<evidence type="ECO:0000256" key="1">
    <source>
        <dbReference type="ARBA" id="ARBA00022801"/>
    </source>
</evidence>
<reference evidence="3" key="1">
    <citation type="submission" date="2020-09" db="EMBL/GenBank/DDBJ databases">
        <title>Draft Genome Sequence of Paenibacillus sp. WST5.</title>
        <authorList>
            <person name="Bao Z."/>
        </authorList>
    </citation>
    <scope>NUCLEOTIDE SEQUENCE</scope>
    <source>
        <strain evidence="3">WST5</strain>
    </source>
</reference>
<protein>
    <submittedName>
        <fullName evidence="3">Alpha/beta hydrolase</fullName>
    </submittedName>
</protein>
<name>A0A926QGZ8_9BACL</name>
<accession>A0A926QGZ8</accession>
<dbReference type="SUPFAM" id="SSF53474">
    <property type="entry name" value="alpha/beta-Hydrolases"/>
    <property type="match status" value="1"/>
</dbReference>
<dbReference type="RefSeq" id="WP_188172781.1">
    <property type="nucleotide sequence ID" value="NZ_JACVVD010000001.1"/>
</dbReference>
<dbReference type="Pfam" id="PF00561">
    <property type="entry name" value="Abhydrolase_1"/>
    <property type="match status" value="1"/>
</dbReference>
<comment type="caution">
    <text evidence="3">The sequence shown here is derived from an EMBL/GenBank/DDBJ whole genome shotgun (WGS) entry which is preliminary data.</text>
</comment>
<dbReference type="GO" id="GO:0016020">
    <property type="term" value="C:membrane"/>
    <property type="evidence" value="ECO:0007669"/>
    <property type="project" value="TreeGrafter"/>
</dbReference>
<dbReference type="EMBL" id="JACVVD010000001">
    <property type="protein sequence ID" value="MBD0378986.1"/>
    <property type="molecule type" value="Genomic_DNA"/>
</dbReference>
<gene>
    <name evidence="3" type="ORF">ICC18_02470</name>
</gene>
<dbReference type="InterPro" id="IPR000073">
    <property type="entry name" value="AB_hydrolase_1"/>
</dbReference>
<dbReference type="Proteomes" id="UP000650466">
    <property type="component" value="Unassembled WGS sequence"/>
</dbReference>
<dbReference type="InterPro" id="IPR050266">
    <property type="entry name" value="AB_hydrolase_sf"/>
</dbReference>
<proteinExistence type="predicted"/>
<evidence type="ECO:0000313" key="3">
    <source>
        <dbReference type="EMBL" id="MBD0378986.1"/>
    </source>
</evidence>
<dbReference type="PANTHER" id="PTHR43798:SF31">
    <property type="entry name" value="AB HYDROLASE SUPERFAMILY PROTEIN YCLE"/>
    <property type="match status" value="1"/>
</dbReference>
<evidence type="ECO:0000313" key="4">
    <source>
        <dbReference type="Proteomes" id="UP000650466"/>
    </source>
</evidence>
<organism evidence="3 4">
    <name type="scientific">Paenibacillus sedimenti</name>
    <dbReference type="NCBI Taxonomy" id="2770274"/>
    <lineage>
        <taxon>Bacteria</taxon>
        <taxon>Bacillati</taxon>
        <taxon>Bacillota</taxon>
        <taxon>Bacilli</taxon>
        <taxon>Bacillales</taxon>
        <taxon>Paenibacillaceae</taxon>
        <taxon>Paenibacillus</taxon>
    </lineage>
</organism>
<sequence length="297" mass="32906">MNNVELKSVELSNGETLVYRVRSGGEDPLLLVHGNMSSSVFFDVLFEALDPRFQVVAVDLRGFGLSSYRTPIHRIEDFAEDLLLFADDVGLSEFSILGWSTGGGAALQLASMIPDRVRSVILMASMSTRGYPFYGPESGEAGTQPQRLTTWEEIAAQEKTQVMSGAIERGDKAFLRAVFDAAVFTNAKPSDDRYEAYLDEMLLQRNLVDVYHALNVFNMTDEPHECSPGTGALSRVSCPVLCVQGTDDLVITRLMTEELVHDLGDRLKLVEGHRFGHAPQIDDAEWLAREIAQFVLK</sequence>
<keyword evidence="4" id="KW-1185">Reference proteome</keyword>
<dbReference type="PANTHER" id="PTHR43798">
    <property type="entry name" value="MONOACYLGLYCEROL LIPASE"/>
    <property type="match status" value="1"/>
</dbReference>
<evidence type="ECO:0000259" key="2">
    <source>
        <dbReference type="Pfam" id="PF00561"/>
    </source>
</evidence>
<dbReference type="GO" id="GO:0016787">
    <property type="term" value="F:hydrolase activity"/>
    <property type="evidence" value="ECO:0007669"/>
    <property type="project" value="UniProtKB-KW"/>
</dbReference>
<dbReference type="Gene3D" id="3.40.50.1820">
    <property type="entry name" value="alpha/beta hydrolase"/>
    <property type="match status" value="1"/>
</dbReference>